<accession>A0A9W9P9R6</accession>
<keyword evidence="3" id="KW-1185">Reference proteome</keyword>
<evidence type="ECO:0000256" key="1">
    <source>
        <dbReference type="SAM" id="MobiDB-lite"/>
    </source>
</evidence>
<reference evidence="2" key="2">
    <citation type="journal article" date="2023" name="IMA Fungus">
        <title>Comparative genomic study of the Penicillium genus elucidates a diverse pangenome and 15 lateral gene transfer events.</title>
        <authorList>
            <person name="Petersen C."/>
            <person name="Sorensen T."/>
            <person name="Nielsen M.R."/>
            <person name="Sondergaard T.E."/>
            <person name="Sorensen J.L."/>
            <person name="Fitzpatrick D.A."/>
            <person name="Frisvad J.C."/>
            <person name="Nielsen K.L."/>
        </authorList>
    </citation>
    <scope>NUCLEOTIDE SEQUENCE</scope>
    <source>
        <strain evidence="2">IBT 23319</strain>
    </source>
</reference>
<sequence>MDATAAPRDLEMDENTGSNEIPTQCENFDSDLRREKSPPSSLQPQADEELSEATEPFQPIFKLLAELEQDDPKLAFQAARILGLYRRLWESCMSKHGGNENLEQANHGLKEENVHLENEKSRLQGYHDEQRAQFDRLNQAVESSQVRLVNILDDWGQYSRSQVAELMDCDREW</sequence>
<comment type="caution">
    <text evidence="2">The sequence shown here is derived from an EMBL/GenBank/DDBJ whole genome shotgun (WGS) entry which is preliminary data.</text>
</comment>
<protein>
    <submittedName>
        <fullName evidence="2">Uncharacterized protein</fullName>
    </submittedName>
</protein>
<organism evidence="2 3">
    <name type="scientific">Penicillium citrinum</name>
    <dbReference type="NCBI Taxonomy" id="5077"/>
    <lineage>
        <taxon>Eukaryota</taxon>
        <taxon>Fungi</taxon>
        <taxon>Dikarya</taxon>
        <taxon>Ascomycota</taxon>
        <taxon>Pezizomycotina</taxon>
        <taxon>Eurotiomycetes</taxon>
        <taxon>Eurotiomycetidae</taxon>
        <taxon>Eurotiales</taxon>
        <taxon>Aspergillaceae</taxon>
        <taxon>Penicillium</taxon>
    </lineage>
</organism>
<reference evidence="2" key="1">
    <citation type="submission" date="2022-11" db="EMBL/GenBank/DDBJ databases">
        <authorList>
            <person name="Petersen C."/>
        </authorList>
    </citation>
    <scope>NUCLEOTIDE SEQUENCE</scope>
    <source>
        <strain evidence="2">IBT 23319</strain>
    </source>
</reference>
<name>A0A9W9P9R6_PENCI</name>
<dbReference type="AlphaFoldDB" id="A0A9W9P9R6"/>
<feature type="region of interest" description="Disordered" evidence="1">
    <location>
        <begin position="1"/>
        <end position="53"/>
    </location>
</feature>
<dbReference type="OrthoDB" id="4323916at2759"/>
<dbReference type="EMBL" id="JAPQKT010000002">
    <property type="protein sequence ID" value="KAJ5240468.1"/>
    <property type="molecule type" value="Genomic_DNA"/>
</dbReference>
<dbReference type="RefSeq" id="XP_056503473.1">
    <property type="nucleotide sequence ID" value="XM_056640979.1"/>
</dbReference>
<gene>
    <name evidence="2" type="ORF">N7469_002059</name>
</gene>
<dbReference type="GeneID" id="81380146"/>
<dbReference type="Proteomes" id="UP001147733">
    <property type="component" value="Unassembled WGS sequence"/>
</dbReference>
<evidence type="ECO:0000313" key="3">
    <source>
        <dbReference type="Proteomes" id="UP001147733"/>
    </source>
</evidence>
<feature type="compositionally biased region" description="Polar residues" evidence="1">
    <location>
        <begin position="15"/>
        <end position="27"/>
    </location>
</feature>
<evidence type="ECO:0000313" key="2">
    <source>
        <dbReference type="EMBL" id="KAJ5240468.1"/>
    </source>
</evidence>
<proteinExistence type="predicted"/>